<dbReference type="EMBL" id="AP024849">
    <property type="protein sequence ID" value="BCZ46105.1"/>
    <property type="molecule type" value="Genomic_DNA"/>
</dbReference>
<keyword evidence="3" id="KW-1185">Reference proteome</keyword>
<organism evidence="2 3">
    <name type="scientific">Clostridium gelidum</name>
    <dbReference type="NCBI Taxonomy" id="704125"/>
    <lineage>
        <taxon>Bacteria</taxon>
        <taxon>Bacillati</taxon>
        <taxon>Bacillota</taxon>
        <taxon>Clostridia</taxon>
        <taxon>Eubacteriales</taxon>
        <taxon>Clostridiaceae</taxon>
        <taxon>Clostridium</taxon>
    </lineage>
</organism>
<sequence length="103" mass="11921">MKKSFFLLLLCLSFNMFTICAMAQPKNFKEGLYKDTDLDLSPNTKHTIQNNTHNDYAFIMIFDSNQIAQQLMQLPPKSKEYVLTPMQFGYQMLVVTNGEITID</sequence>
<reference evidence="3" key="1">
    <citation type="submission" date="2021-07" db="EMBL/GenBank/DDBJ databases">
        <title>Complete genome sequencing of a Clostridium isolate.</title>
        <authorList>
            <person name="Ueki A."/>
            <person name="Tonouchi A."/>
        </authorList>
    </citation>
    <scope>NUCLEOTIDE SEQUENCE [LARGE SCALE GENOMIC DNA]</scope>
    <source>
        <strain evidence="3">C5S11</strain>
    </source>
</reference>
<evidence type="ECO:0000313" key="3">
    <source>
        <dbReference type="Proteomes" id="UP000824633"/>
    </source>
</evidence>
<evidence type="ECO:0000313" key="2">
    <source>
        <dbReference type="EMBL" id="BCZ46105.1"/>
    </source>
</evidence>
<gene>
    <name evidence="2" type="ORF">psyc5s11_21720</name>
</gene>
<accession>A0ABM7T589</accession>
<dbReference type="Proteomes" id="UP000824633">
    <property type="component" value="Chromosome"/>
</dbReference>
<proteinExistence type="predicted"/>
<feature type="chain" id="PRO_5046255461" evidence="1">
    <location>
        <begin position="24"/>
        <end position="103"/>
    </location>
</feature>
<keyword evidence="1" id="KW-0732">Signal</keyword>
<protein>
    <submittedName>
        <fullName evidence="2">Uncharacterized protein</fullName>
    </submittedName>
</protein>
<evidence type="ECO:0000256" key="1">
    <source>
        <dbReference type="SAM" id="SignalP"/>
    </source>
</evidence>
<dbReference type="RefSeq" id="WP_224037628.1">
    <property type="nucleotide sequence ID" value="NZ_AP024849.1"/>
</dbReference>
<feature type="signal peptide" evidence="1">
    <location>
        <begin position="1"/>
        <end position="23"/>
    </location>
</feature>
<name>A0ABM7T589_9CLOT</name>